<dbReference type="EMBL" id="JAABNR010000013">
    <property type="protein sequence ID" value="NBZ88788.1"/>
    <property type="molecule type" value="Genomic_DNA"/>
</dbReference>
<keyword evidence="4 6" id="KW-0732">Signal</keyword>
<dbReference type="GO" id="GO:1904680">
    <property type="term" value="F:peptide transmembrane transporter activity"/>
    <property type="evidence" value="ECO:0007669"/>
    <property type="project" value="TreeGrafter"/>
</dbReference>
<proteinExistence type="inferred from homology"/>
<evidence type="ECO:0000313" key="8">
    <source>
        <dbReference type="EMBL" id="NBZ88788.1"/>
    </source>
</evidence>
<dbReference type="Gene3D" id="3.10.105.10">
    <property type="entry name" value="Dipeptide-binding Protein, Domain 3"/>
    <property type="match status" value="1"/>
</dbReference>
<gene>
    <name evidence="8" type="ORF">GV832_14440</name>
</gene>
<feature type="chain" id="PRO_5041919975" evidence="6">
    <location>
        <begin position="23"/>
        <end position="567"/>
    </location>
</feature>
<reference evidence="8" key="1">
    <citation type="submission" date="2020-01" db="EMBL/GenBank/DDBJ databases">
        <authorList>
            <person name="Chen W.-M."/>
        </authorList>
    </citation>
    <scope>NUCLEOTIDE SEQUENCE</scope>
    <source>
        <strain evidence="8">CYK-10</strain>
    </source>
</reference>
<evidence type="ECO:0000256" key="5">
    <source>
        <dbReference type="SAM" id="MobiDB-lite"/>
    </source>
</evidence>
<dbReference type="InterPro" id="IPR039424">
    <property type="entry name" value="SBP_5"/>
</dbReference>
<dbReference type="PIRSF" id="PIRSF002741">
    <property type="entry name" value="MppA"/>
    <property type="match status" value="1"/>
</dbReference>
<feature type="signal peptide" evidence="6">
    <location>
        <begin position="1"/>
        <end position="22"/>
    </location>
</feature>
<accession>A0AAE5BX07</accession>
<evidence type="ECO:0000256" key="3">
    <source>
        <dbReference type="ARBA" id="ARBA00022448"/>
    </source>
</evidence>
<evidence type="ECO:0000256" key="6">
    <source>
        <dbReference type="SAM" id="SignalP"/>
    </source>
</evidence>
<evidence type="ECO:0000256" key="4">
    <source>
        <dbReference type="ARBA" id="ARBA00022729"/>
    </source>
</evidence>
<dbReference type="Gene3D" id="3.40.190.10">
    <property type="entry name" value="Periplasmic binding protein-like II"/>
    <property type="match status" value="1"/>
</dbReference>
<evidence type="ECO:0000256" key="1">
    <source>
        <dbReference type="ARBA" id="ARBA00004418"/>
    </source>
</evidence>
<dbReference type="GO" id="GO:0043190">
    <property type="term" value="C:ATP-binding cassette (ABC) transporter complex"/>
    <property type="evidence" value="ECO:0007669"/>
    <property type="project" value="InterPro"/>
</dbReference>
<evidence type="ECO:0000259" key="7">
    <source>
        <dbReference type="Pfam" id="PF00496"/>
    </source>
</evidence>
<protein>
    <submittedName>
        <fullName evidence="8">Peptide ABC transporter substrate-binding protein</fullName>
    </submittedName>
</protein>
<sequence>MRLKTALLGAAASMVLAGAAFADRGTDGELKLTFPQAVSIMNPYLSGGTKDIWASSMVVEPMAGIDPQGNLIPKLAVEIPTLENGGISADMTSITWKLKPGLLWSDGTPVTADDAVFTAAYCMDPAGGCSQATKYEGVKSVEAVDASTVKVTFEAPKPNPYTAFVGALSPILQKKQFEACTGAAAPTCTDANNMPIGTGPFMVTAMTINDTVALAANPNYRDAALPAFATAVIKGGGDAEGSARAVMETGEFDYAWNTQIPPDSQAAMTAAGKGQFVVAFGTLVERLEMNTTDPSPDLPEGERSTAKHPHPILSDIKVRTALSKAIDRSILVEVGYGAGGKPTCNVIPGPDAWASDNTGCIAQDMEGAKALLDEAGWKDSDGDGIRDKDGKKLHILYQTTVNPIRQDFQALIKDWWTELGVEVELKAIDPGVFFGGDPGSPDTFQKFYADVEMYANNSDTPDPEVYLGQYQCKNAPTPESQWQGENINRFCDPAYDAMIAELAGTTDIAKRQELAKKLNDMVTKDSMIVVPLVHRGTLSAHSNTLGGVVMNAWDTELWNIADWYRVK</sequence>
<dbReference type="RefSeq" id="WP_168775600.1">
    <property type="nucleotide sequence ID" value="NZ_JAABNR010000013.1"/>
</dbReference>
<comment type="caution">
    <text evidence="8">The sequence shown here is derived from an EMBL/GenBank/DDBJ whole genome shotgun (WGS) entry which is preliminary data.</text>
</comment>
<feature type="domain" description="Solute-binding protein family 5" evidence="7">
    <location>
        <begin position="86"/>
        <end position="471"/>
    </location>
</feature>
<dbReference type="FunFam" id="3.10.105.10:FF:000006">
    <property type="entry name" value="Peptide ABC transporter substrate-binding protein"/>
    <property type="match status" value="1"/>
</dbReference>
<dbReference type="AlphaFoldDB" id="A0AAE5BX07"/>
<dbReference type="InterPro" id="IPR000914">
    <property type="entry name" value="SBP_5_dom"/>
</dbReference>
<dbReference type="InterPro" id="IPR030678">
    <property type="entry name" value="Peptide/Ni-bd"/>
</dbReference>
<dbReference type="GO" id="GO:0030288">
    <property type="term" value="C:outer membrane-bounded periplasmic space"/>
    <property type="evidence" value="ECO:0007669"/>
    <property type="project" value="UniProtKB-ARBA"/>
</dbReference>
<dbReference type="Pfam" id="PF00496">
    <property type="entry name" value="SBP_bac_5"/>
    <property type="match status" value="1"/>
</dbReference>
<comment type="similarity">
    <text evidence="2">Belongs to the bacterial solute-binding protein 5 family.</text>
</comment>
<dbReference type="CDD" id="cd08513">
    <property type="entry name" value="PBP2_thermophilic_Hb8_like"/>
    <property type="match status" value="1"/>
</dbReference>
<name>A0AAE5BX07_9RHOB</name>
<dbReference type="GO" id="GO:0015833">
    <property type="term" value="P:peptide transport"/>
    <property type="evidence" value="ECO:0007669"/>
    <property type="project" value="TreeGrafter"/>
</dbReference>
<feature type="region of interest" description="Disordered" evidence="5">
    <location>
        <begin position="290"/>
        <end position="309"/>
    </location>
</feature>
<dbReference type="PANTHER" id="PTHR30290:SF65">
    <property type="entry name" value="MONOACYL PHOSPHATIDYLINOSITOL TETRAMANNOSIDE-BINDING PROTEIN LPQW-RELATED"/>
    <property type="match status" value="1"/>
</dbReference>
<keyword evidence="3" id="KW-0813">Transport</keyword>
<dbReference type="Proteomes" id="UP001193501">
    <property type="component" value="Unassembled WGS sequence"/>
</dbReference>
<keyword evidence="9" id="KW-1185">Reference proteome</keyword>
<evidence type="ECO:0000256" key="2">
    <source>
        <dbReference type="ARBA" id="ARBA00005695"/>
    </source>
</evidence>
<dbReference type="PANTHER" id="PTHR30290">
    <property type="entry name" value="PERIPLASMIC BINDING COMPONENT OF ABC TRANSPORTER"/>
    <property type="match status" value="1"/>
</dbReference>
<organism evidence="8 9">
    <name type="scientific">Stagnihabitans tardus</name>
    <dbReference type="NCBI Taxonomy" id="2699202"/>
    <lineage>
        <taxon>Bacteria</taxon>
        <taxon>Pseudomonadati</taxon>
        <taxon>Pseudomonadota</taxon>
        <taxon>Alphaproteobacteria</taxon>
        <taxon>Rhodobacterales</taxon>
        <taxon>Paracoccaceae</taxon>
        <taxon>Stagnihabitans</taxon>
    </lineage>
</organism>
<comment type="subcellular location">
    <subcellularLocation>
        <location evidence="1">Periplasm</location>
    </subcellularLocation>
</comment>
<evidence type="ECO:0000313" key="9">
    <source>
        <dbReference type="Proteomes" id="UP001193501"/>
    </source>
</evidence>
<dbReference type="SUPFAM" id="SSF53850">
    <property type="entry name" value="Periplasmic binding protein-like II"/>
    <property type="match status" value="1"/>
</dbReference>